<feature type="coiled-coil region" evidence="3">
    <location>
        <begin position="262"/>
        <end position="315"/>
    </location>
</feature>
<feature type="coiled-coil region" evidence="3">
    <location>
        <begin position="572"/>
        <end position="609"/>
    </location>
</feature>
<evidence type="ECO:0000256" key="3">
    <source>
        <dbReference type="SAM" id="Coils"/>
    </source>
</evidence>
<dbReference type="Proteomes" id="UP000614200">
    <property type="component" value="Unassembled WGS sequence"/>
</dbReference>
<evidence type="ECO:0000313" key="5">
    <source>
        <dbReference type="EMBL" id="MBF4692712.1"/>
    </source>
</evidence>
<sequence length="638" mass="73293">MGLLTLQNISKEYQNKVVLEGASLMVEKGECVSLVGPNGSGKSTLLKIAMGLEMPDSGQHYFSSGIKVGYLSQNVDEQETGKNALHHEALFQLENQLNAIFKKLENDEISQDQKAYEACMRRYEKLYEKFEAMDGYNIQSKIKRILLGLGLREGALELPVERLSGGEKMRVALARILLDEPDLLILDEPTNHLDIKAIEWLEEYIKRFSGGVLIVSHDRYFLDRVTTRIAELSHGHLSIKKCNYTSYIEQKTKISGFYLKENSNLKKQIRDGEEKVQKLRKYKKIKQSKSTEKAVEKLKIKSQKLMMEMKKSENLMQKSKPKLSFKPATHMSKDIVLVEHLTKRFSDYTVLKEISFEIHGGERIGLIGPNGCGKTTLLNVILGKDIDFTGHVNFGKWVDYAYLGQEITFEDENRSVLETFEVEFPKLERKEIKKHLALFNFYGDEVDKRIEVLSGGEKTRVALARIMLNQPHCLILDEPTNHLDLESREAIENAILSFRGTVIAVSHDRFYLNQCVTRILELRDGKILSFDGNYDQYCRANVVEQNSNATKSIEERVKSDGFKANKFQEIQHSKRSEQHENEQRENEQIEEAILALEAQIANLDQTETDANDLEFYQKYGDLVADLEVLYQRYYEQNA</sequence>
<dbReference type="PANTHER" id="PTHR42855">
    <property type="entry name" value="ABC TRANSPORTER ATP-BINDING SUBUNIT"/>
    <property type="match status" value="1"/>
</dbReference>
<dbReference type="PROSITE" id="PS00211">
    <property type="entry name" value="ABC_TRANSPORTER_1"/>
    <property type="match status" value="2"/>
</dbReference>
<comment type="caution">
    <text evidence="5">The sequence shown here is derived from an EMBL/GenBank/DDBJ whole genome shotgun (WGS) entry which is preliminary data.</text>
</comment>
<dbReference type="EMBL" id="JADKNH010000003">
    <property type="protein sequence ID" value="MBF4692712.1"/>
    <property type="molecule type" value="Genomic_DNA"/>
</dbReference>
<keyword evidence="3" id="KW-0175">Coiled coil</keyword>
<evidence type="ECO:0000313" key="6">
    <source>
        <dbReference type="Proteomes" id="UP000614200"/>
    </source>
</evidence>
<protein>
    <submittedName>
        <fullName evidence="5">ABC-F family ATP-binding cassette domain-containing protein</fullName>
    </submittedName>
</protein>
<keyword evidence="6" id="KW-1185">Reference proteome</keyword>
<evidence type="ECO:0000256" key="2">
    <source>
        <dbReference type="ARBA" id="ARBA00022840"/>
    </source>
</evidence>
<feature type="domain" description="ABC transporter" evidence="4">
    <location>
        <begin position="336"/>
        <end position="549"/>
    </location>
</feature>
<evidence type="ECO:0000256" key="1">
    <source>
        <dbReference type="ARBA" id="ARBA00022741"/>
    </source>
</evidence>
<dbReference type="RefSeq" id="WP_194700952.1">
    <property type="nucleotide sequence ID" value="NZ_JADKNH010000003.1"/>
</dbReference>
<organism evidence="5 6">
    <name type="scientific">Fusibacter ferrireducens</name>
    <dbReference type="NCBI Taxonomy" id="2785058"/>
    <lineage>
        <taxon>Bacteria</taxon>
        <taxon>Bacillati</taxon>
        <taxon>Bacillota</taxon>
        <taxon>Clostridia</taxon>
        <taxon>Eubacteriales</taxon>
        <taxon>Eubacteriales Family XII. Incertae Sedis</taxon>
        <taxon>Fusibacter</taxon>
    </lineage>
</organism>
<dbReference type="SUPFAM" id="SSF52540">
    <property type="entry name" value="P-loop containing nucleoside triphosphate hydrolases"/>
    <property type="match status" value="2"/>
</dbReference>
<dbReference type="InterPro" id="IPR051309">
    <property type="entry name" value="ABCF_ATPase"/>
</dbReference>
<reference evidence="5 6" key="1">
    <citation type="submission" date="2020-11" db="EMBL/GenBank/DDBJ databases">
        <title>Fusibacter basophilias sp. nov.</title>
        <authorList>
            <person name="Qiu D."/>
        </authorList>
    </citation>
    <scope>NUCLEOTIDE SEQUENCE [LARGE SCALE GENOMIC DNA]</scope>
    <source>
        <strain evidence="5 6">Q10-2</strain>
    </source>
</reference>
<dbReference type="CDD" id="cd03221">
    <property type="entry name" value="ABCF_EF-3"/>
    <property type="match status" value="2"/>
</dbReference>
<feature type="domain" description="ABC transporter" evidence="4">
    <location>
        <begin position="4"/>
        <end position="259"/>
    </location>
</feature>
<dbReference type="PROSITE" id="PS50893">
    <property type="entry name" value="ABC_TRANSPORTER_2"/>
    <property type="match status" value="2"/>
</dbReference>
<dbReference type="InterPro" id="IPR027417">
    <property type="entry name" value="P-loop_NTPase"/>
</dbReference>
<name>A0ABR9ZQH8_9FIRM</name>
<accession>A0ABR9ZQH8</accession>
<dbReference type="GO" id="GO:0005524">
    <property type="term" value="F:ATP binding"/>
    <property type="evidence" value="ECO:0007669"/>
    <property type="project" value="UniProtKB-KW"/>
</dbReference>
<dbReference type="InterPro" id="IPR003593">
    <property type="entry name" value="AAA+_ATPase"/>
</dbReference>
<keyword evidence="2 5" id="KW-0067">ATP-binding</keyword>
<dbReference type="NCBIfam" id="NF000355">
    <property type="entry name" value="ribo_prot_ABC_F"/>
    <property type="match status" value="1"/>
</dbReference>
<dbReference type="SMART" id="SM00382">
    <property type="entry name" value="AAA"/>
    <property type="match status" value="2"/>
</dbReference>
<gene>
    <name evidence="5" type="ORF">ISU02_06260</name>
</gene>
<dbReference type="InterPro" id="IPR003439">
    <property type="entry name" value="ABC_transporter-like_ATP-bd"/>
</dbReference>
<keyword evidence="1" id="KW-0547">Nucleotide-binding</keyword>
<proteinExistence type="predicted"/>
<dbReference type="Gene3D" id="3.40.50.300">
    <property type="entry name" value="P-loop containing nucleotide triphosphate hydrolases"/>
    <property type="match status" value="2"/>
</dbReference>
<evidence type="ECO:0000259" key="4">
    <source>
        <dbReference type="PROSITE" id="PS50893"/>
    </source>
</evidence>
<dbReference type="PANTHER" id="PTHR42855:SF2">
    <property type="entry name" value="DRUG RESISTANCE ABC TRANSPORTER,ATP-BINDING PROTEIN"/>
    <property type="match status" value="1"/>
</dbReference>
<dbReference type="Pfam" id="PF00005">
    <property type="entry name" value="ABC_tran"/>
    <property type="match status" value="2"/>
</dbReference>
<dbReference type="InterPro" id="IPR017871">
    <property type="entry name" value="ABC_transporter-like_CS"/>
</dbReference>